<feature type="transmembrane region" description="Helical" evidence="12">
    <location>
        <begin position="177"/>
        <end position="199"/>
    </location>
</feature>
<evidence type="ECO:0000256" key="3">
    <source>
        <dbReference type="ARBA" id="ARBA00022448"/>
    </source>
</evidence>
<evidence type="ECO:0000313" key="14">
    <source>
        <dbReference type="Proteomes" id="UP000725002"/>
    </source>
</evidence>
<dbReference type="AlphaFoldDB" id="A0A940III9"/>
<evidence type="ECO:0000256" key="8">
    <source>
        <dbReference type="ARBA" id="ARBA00022982"/>
    </source>
</evidence>
<comment type="similarity">
    <text evidence="2">Belongs to the cytochrome ubiquinol oxidase subunit 2 family.</text>
</comment>
<dbReference type="GO" id="GO:0070069">
    <property type="term" value="C:cytochrome complex"/>
    <property type="evidence" value="ECO:0007669"/>
    <property type="project" value="TreeGrafter"/>
</dbReference>
<dbReference type="PANTHER" id="PTHR43141:SF5">
    <property type="entry name" value="CYTOCHROME BD-I UBIQUINOL OXIDASE SUBUNIT 2"/>
    <property type="match status" value="1"/>
</dbReference>
<evidence type="ECO:0000313" key="13">
    <source>
        <dbReference type="EMBL" id="MBO8483879.1"/>
    </source>
</evidence>
<evidence type="ECO:0000256" key="10">
    <source>
        <dbReference type="ARBA" id="ARBA00023004"/>
    </source>
</evidence>
<evidence type="ECO:0000256" key="2">
    <source>
        <dbReference type="ARBA" id="ARBA00007543"/>
    </source>
</evidence>
<dbReference type="EMBL" id="JADILV010000047">
    <property type="protein sequence ID" value="MBO8483879.1"/>
    <property type="molecule type" value="Genomic_DNA"/>
</dbReference>
<dbReference type="InterPro" id="IPR003317">
    <property type="entry name" value="Cyt-d_oxidase_su2"/>
</dbReference>
<dbReference type="GO" id="GO:0019646">
    <property type="term" value="P:aerobic electron transport chain"/>
    <property type="evidence" value="ECO:0007669"/>
    <property type="project" value="TreeGrafter"/>
</dbReference>
<feature type="transmembrane region" description="Helical" evidence="12">
    <location>
        <begin position="12"/>
        <end position="37"/>
    </location>
</feature>
<keyword evidence="7" id="KW-0479">Metal-binding</keyword>
<comment type="caution">
    <text evidence="13">The sequence shown here is derived from an EMBL/GenBank/DDBJ whole genome shotgun (WGS) entry which is preliminary data.</text>
</comment>
<evidence type="ECO:0000256" key="1">
    <source>
        <dbReference type="ARBA" id="ARBA00004651"/>
    </source>
</evidence>
<dbReference type="PANTHER" id="PTHR43141">
    <property type="entry name" value="CYTOCHROME BD2 SUBUNIT II"/>
    <property type="match status" value="1"/>
</dbReference>
<dbReference type="Proteomes" id="UP000725002">
    <property type="component" value="Unassembled WGS sequence"/>
</dbReference>
<comment type="subcellular location">
    <subcellularLocation>
        <location evidence="1">Cell membrane</location>
        <topology evidence="1">Multi-pass membrane protein</topology>
    </subcellularLocation>
</comment>
<sequence>MFEYGFLQQYWWFIVSLLGGLLVFLLFVQGGNALIFSVGRSETERALIVNSTGRKWELTFTTLVTFGGAFFASFPLFYSTSFGGAYWLWVLILISFVFQAVSYEFQTRAGNVLGRNTFRVFLVINGFMGPFLIGMAVATFFTGSDFIVNKNAVGDTLSPVISTWGSGWHGLEAFGNIWNICLGLAVFFLALVLGALYMINNIEEENIVLKLRLRLWMFAFCFLILFVSFLLHICVVPGFAVDADGTVFMEKSKYLHNFLQMPAVLAVFLAGVVLVLYGIVKTLASKKFRKGIWFTGPGAVLAVLGLLLTVGYNGTAYYPSTADLQSSLTIANSSSSPFTLKTMTIVSFIIPFVLAYIAYAWRAMDRKSLTAEELNNTTDKY</sequence>
<evidence type="ECO:0000256" key="12">
    <source>
        <dbReference type="SAM" id="Phobius"/>
    </source>
</evidence>
<keyword evidence="11 12" id="KW-0472">Membrane</keyword>
<keyword evidence="8" id="KW-0249">Electron transport</keyword>
<feature type="transmembrane region" description="Helical" evidence="12">
    <location>
        <begin position="215"/>
        <end position="239"/>
    </location>
</feature>
<dbReference type="GO" id="GO:0016682">
    <property type="term" value="F:oxidoreductase activity, acting on diphenols and related substances as donors, oxygen as acceptor"/>
    <property type="evidence" value="ECO:0007669"/>
    <property type="project" value="TreeGrafter"/>
</dbReference>
<name>A0A940III9_9BACT</name>
<keyword evidence="5" id="KW-0349">Heme</keyword>
<accession>A0A940III9</accession>
<feature type="transmembrane region" description="Helical" evidence="12">
    <location>
        <begin position="58"/>
        <end position="78"/>
    </location>
</feature>
<dbReference type="Pfam" id="PF02322">
    <property type="entry name" value="Cyt_bd_oxida_II"/>
    <property type="match status" value="1"/>
</dbReference>
<organism evidence="13 14">
    <name type="scientific">Candidatus Cryptobacteroides avicola</name>
    <dbReference type="NCBI Taxonomy" id="2840757"/>
    <lineage>
        <taxon>Bacteria</taxon>
        <taxon>Pseudomonadati</taxon>
        <taxon>Bacteroidota</taxon>
        <taxon>Bacteroidia</taxon>
        <taxon>Bacteroidales</taxon>
        <taxon>Candidatus Cryptobacteroides</taxon>
    </lineage>
</organism>
<evidence type="ECO:0000256" key="11">
    <source>
        <dbReference type="ARBA" id="ARBA00023136"/>
    </source>
</evidence>
<evidence type="ECO:0000256" key="7">
    <source>
        <dbReference type="ARBA" id="ARBA00022723"/>
    </source>
</evidence>
<gene>
    <name evidence="13" type="ORF">IAB75_07185</name>
</gene>
<feature type="transmembrane region" description="Helical" evidence="12">
    <location>
        <begin position="259"/>
        <end position="280"/>
    </location>
</feature>
<feature type="transmembrane region" description="Helical" evidence="12">
    <location>
        <begin position="117"/>
        <end position="141"/>
    </location>
</feature>
<keyword evidence="6 12" id="KW-0812">Transmembrane</keyword>
<evidence type="ECO:0000256" key="9">
    <source>
        <dbReference type="ARBA" id="ARBA00022989"/>
    </source>
</evidence>
<feature type="transmembrane region" description="Helical" evidence="12">
    <location>
        <begin position="338"/>
        <end position="359"/>
    </location>
</feature>
<reference evidence="13" key="1">
    <citation type="submission" date="2020-10" db="EMBL/GenBank/DDBJ databases">
        <authorList>
            <person name="Gilroy R."/>
        </authorList>
    </citation>
    <scope>NUCLEOTIDE SEQUENCE</scope>
    <source>
        <strain evidence="13">G3-8215</strain>
    </source>
</reference>
<evidence type="ECO:0000256" key="5">
    <source>
        <dbReference type="ARBA" id="ARBA00022617"/>
    </source>
</evidence>
<dbReference type="GO" id="GO:0009055">
    <property type="term" value="F:electron transfer activity"/>
    <property type="evidence" value="ECO:0007669"/>
    <property type="project" value="TreeGrafter"/>
</dbReference>
<evidence type="ECO:0000256" key="6">
    <source>
        <dbReference type="ARBA" id="ARBA00022692"/>
    </source>
</evidence>
<evidence type="ECO:0000256" key="4">
    <source>
        <dbReference type="ARBA" id="ARBA00022475"/>
    </source>
</evidence>
<dbReference type="GO" id="GO:0005886">
    <property type="term" value="C:plasma membrane"/>
    <property type="evidence" value="ECO:0007669"/>
    <property type="project" value="UniProtKB-SubCell"/>
</dbReference>
<keyword evidence="3" id="KW-0813">Transport</keyword>
<keyword evidence="9 12" id="KW-1133">Transmembrane helix</keyword>
<reference evidence="13" key="2">
    <citation type="journal article" date="2021" name="PeerJ">
        <title>Extensive microbial diversity within the chicken gut microbiome revealed by metagenomics and culture.</title>
        <authorList>
            <person name="Gilroy R."/>
            <person name="Ravi A."/>
            <person name="Getino M."/>
            <person name="Pursley I."/>
            <person name="Horton D.L."/>
            <person name="Alikhan N.F."/>
            <person name="Baker D."/>
            <person name="Gharbi K."/>
            <person name="Hall N."/>
            <person name="Watson M."/>
            <person name="Adriaenssens E.M."/>
            <person name="Foster-Nyarko E."/>
            <person name="Jarju S."/>
            <person name="Secka A."/>
            <person name="Antonio M."/>
            <person name="Oren A."/>
            <person name="Chaudhuri R.R."/>
            <person name="La Ragione R."/>
            <person name="Hildebrand F."/>
            <person name="Pallen M.J."/>
        </authorList>
    </citation>
    <scope>NUCLEOTIDE SEQUENCE</scope>
    <source>
        <strain evidence="13">G3-8215</strain>
    </source>
</reference>
<feature type="transmembrane region" description="Helical" evidence="12">
    <location>
        <begin position="292"/>
        <end position="318"/>
    </location>
</feature>
<proteinExistence type="inferred from homology"/>
<keyword evidence="10" id="KW-0408">Iron</keyword>
<dbReference type="GO" id="GO:0046872">
    <property type="term" value="F:metal ion binding"/>
    <property type="evidence" value="ECO:0007669"/>
    <property type="project" value="UniProtKB-KW"/>
</dbReference>
<feature type="transmembrane region" description="Helical" evidence="12">
    <location>
        <begin position="84"/>
        <end position="105"/>
    </location>
</feature>
<protein>
    <submittedName>
        <fullName evidence="13">Cytochrome d ubiquinol oxidase subunit II</fullName>
    </submittedName>
</protein>
<keyword evidence="4" id="KW-1003">Cell membrane</keyword>